<dbReference type="AlphaFoldDB" id="A0A323TDY7"/>
<comment type="similarity">
    <text evidence="1">Belongs to the peptidase S16 family.</text>
</comment>
<feature type="active site" evidence="1">
    <location>
        <position position="289"/>
    </location>
</feature>
<keyword evidence="1" id="KW-0378">Hydrolase</keyword>
<comment type="catalytic activity">
    <reaction evidence="1">
        <text>Hydrolysis of proteins in presence of ATP.</text>
        <dbReference type="EC" id="3.4.21.53"/>
    </reaction>
</comment>
<dbReference type="PROSITE" id="PS51786">
    <property type="entry name" value="LON_PROTEOLYTIC"/>
    <property type="match status" value="1"/>
</dbReference>
<feature type="transmembrane region" description="Helical" evidence="2">
    <location>
        <begin position="12"/>
        <end position="34"/>
    </location>
</feature>
<keyword evidence="2" id="KW-0812">Transmembrane</keyword>
<dbReference type="GO" id="GO:0004252">
    <property type="term" value="F:serine-type endopeptidase activity"/>
    <property type="evidence" value="ECO:0007669"/>
    <property type="project" value="UniProtKB-UniRule"/>
</dbReference>
<feature type="domain" description="Lon proteolytic" evidence="4">
    <location>
        <begin position="239"/>
        <end position="346"/>
    </location>
</feature>
<sequence length="347" mass="38596">MRETPKRSNRSLIKWVILFSILIAVNFIQLPYYFTVPGDAKVLSDVIEVEDRNAYEGTFMLTTIRMGKANTVNYLWSMFSDRRELIPEDQIRPEGETDEEYNHRQMMMMTGSQELAVLVAYHHADKEAYFENYGVFVTSIIPDMDAEGKLEMGDRIIAVDGEEVLEANKLFSLLGEYGIGDEVEITYEREDEVEQVSITVEPFPEDIDPDGDRGGVGIANPVTDRELVHDPDVEINTDQIGGPSAGLMFSLEIYNQLLEEDITKGRAIAGTGSIDEEGNVGRIGGVKQKVYASHEAGADIFFVPDELGVEGSNYSSAAETAESIGTEMDIVPVNTFQDALDYLESLS</sequence>
<dbReference type="RefSeq" id="WP_110609289.1">
    <property type="nucleotide sequence ID" value="NZ_PDOD01000002.1"/>
</dbReference>
<dbReference type="NCBIfam" id="NF041438">
    <property type="entry name" value="SepM_fam_S16"/>
    <property type="match status" value="1"/>
</dbReference>
<keyword evidence="6" id="KW-1185">Reference proteome</keyword>
<evidence type="ECO:0000256" key="1">
    <source>
        <dbReference type="PROSITE-ProRule" id="PRU01122"/>
    </source>
</evidence>
<evidence type="ECO:0000313" key="5">
    <source>
        <dbReference type="EMBL" id="PYZ93259.1"/>
    </source>
</evidence>
<dbReference type="GO" id="GO:0030163">
    <property type="term" value="P:protein catabolic process"/>
    <property type="evidence" value="ECO:0007669"/>
    <property type="project" value="InterPro"/>
</dbReference>
<keyword evidence="2" id="KW-1133">Transmembrane helix</keyword>
<dbReference type="SUPFAM" id="SSF54211">
    <property type="entry name" value="Ribosomal protein S5 domain 2-like"/>
    <property type="match status" value="1"/>
</dbReference>
<dbReference type="Pfam" id="PF05362">
    <property type="entry name" value="Lon_C"/>
    <property type="match status" value="1"/>
</dbReference>
<dbReference type="PROSITE" id="PS50106">
    <property type="entry name" value="PDZ"/>
    <property type="match status" value="1"/>
</dbReference>
<keyword evidence="1" id="KW-0720">Serine protease</keyword>
<proteinExistence type="inferred from homology"/>
<evidence type="ECO:0000259" key="4">
    <source>
        <dbReference type="PROSITE" id="PS51786"/>
    </source>
</evidence>
<dbReference type="EC" id="3.4.21.53" evidence="1"/>
<accession>A0A323TDY7</accession>
<dbReference type="Proteomes" id="UP000248214">
    <property type="component" value="Unassembled WGS sequence"/>
</dbReference>
<feature type="active site" evidence="1">
    <location>
        <position position="244"/>
    </location>
</feature>
<dbReference type="GO" id="GO:0004176">
    <property type="term" value="F:ATP-dependent peptidase activity"/>
    <property type="evidence" value="ECO:0007669"/>
    <property type="project" value="UniProtKB-UniRule"/>
</dbReference>
<dbReference type="InterPro" id="IPR001478">
    <property type="entry name" value="PDZ"/>
</dbReference>
<dbReference type="Gene3D" id="3.30.230.10">
    <property type="match status" value="1"/>
</dbReference>
<protein>
    <recommendedName>
        <fullName evidence="1">endopeptidase La</fullName>
        <ecNumber evidence="1">3.4.21.53</ecNumber>
    </recommendedName>
</protein>
<dbReference type="InterPro" id="IPR020568">
    <property type="entry name" value="Ribosomal_Su5_D2-typ_SF"/>
</dbReference>
<evidence type="ECO:0000259" key="3">
    <source>
        <dbReference type="PROSITE" id="PS50106"/>
    </source>
</evidence>
<keyword evidence="2" id="KW-0472">Membrane</keyword>
<dbReference type="OrthoDB" id="2356897at2"/>
<dbReference type="InterPro" id="IPR008269">
    <property type="entry name" value="Lon_proteolytic"/>
</dbReference>
<gene>
    <name evidence="5" type="ORF">CR194_08670</name>
</gene>
<keyword evidence="1" id="KW-0645">Protease</keyword>
<dbReference type="InterPro" id="IPR036034">
    <property type="entry name" value="PDZ_sf"/>
</dbReference>
<reference evidence="5 6" key="1">
    <citation type="submission" date="2017-10" db="EMBL/GenBank/DDBJ databases">
        <title>Bacillus sp. nov., a halophilic bacterium isolated from a Keqin Lake.</title>
        <authorList>
            <person name="Wang H."/>
        </authorList>
    </citation>
    <scope>NUCLEOTIDE SEQUENCE [LARGE SCALE GENOMIC DNA]</scope>
    <source>
        <strain evidence="5 6">KQ-12</strain>
    </source>
</reference>
<dbReference type="Gene3D" id="2.30.42.10">
    <property type="match status" value="1"/>
</dbReference>
<feature type="domain" description="PDZ" evidence="3">
    <location>
        <begin position="134"/>
        <end position="166"/>
    </location>
</feature>
<organism evidence="5 6">
    <name type="scientific">Salipaludibacillus keqinensis</name>
    <dbReference type="NCBI Taxonomy" id="2045207"/>
    <lineage>
        <taxon>Bacteria</taxon>
        <taxon>Bacillati</taxon>
        <taxon>Bacillota</taxon>
        <taxon>Bacilli</taxon>
        <taxon>Bacillales</taxon>
        <taxon>Bacillaceae</taxon>
    </lineage>
</organism>
<dbReference type="PANTHER" id="PTHR10046">
    <property type="entry name" value="ATP DEPENDENT LON PROTEASE FAMILY MEMBER"/>
    <property type="match status" value="1"/>
</dbReference>
<dbReference type="SUPFAM" id="SSF50156">
    <property type="entry name" value="PDZ domain-like"/>
    <property type="match status" value="1"/>
</dbReference>
<dbReference type="InterPro" id="IPR027065">
    <property type="entry name" value="Lon_Prtase"/>
</dbReference>
<dbReference type="GO" id="GO:0006508">
    <property type="term" value="P:proteolysis"/>
    <property type="evidence" value="ECO:0007669"/>
    <property type="project" value="UniProtKB-KW"/>
</dbReference>
<comment type="caution">
    <text evidence="5">The sequence shown here is derived from an EMBL/GenBank/DDBJ whole genome shotgun (WGS) entry which is preliminary data.</text>
</comment>
<dbReference type="InterPro" id="IPR014721">
    <property type="entry name" value="Ribsml_uS5_D2-typ_fold_subgr"/>
</dbReference>
<evidence type="ECO:0000313" key="6">
    <source>
        <dbReference type="Proteomes" id="UP000248214"/>
    </source>
</evidence>
<evidence type="ECO:0000256" key="2">
    <source>
        <dbReference type="SAM" id="Phobius"/>
    </source>
</evidence>
<name>A0A323TDY7_9BACI</name>
<dbReference type="EMBL" id="PDOD01000002">
    <property type="protein sequence ID" value="PYZ93259.1"/>
    <property type="molecule type" value="Genomic_DNA"/>
</dbReference>
<dbReference type="Pfam" id="PF13180">
    <property type="entry name" value="PDZ_2"/>
    <property type="match status" value="1"/>
</dbReference>
<dbReference type="GO" id="GO:0005524">
    <property type="term" value="F:ATP binding"/>
    <property type="evidence" value="ECO:0007669"/>
    <property type="project" value="InterPro"/>
</dbReference>